<dbReference type="InterPro" id="IPR006015">
    <property type="entry name" value="Universal_stress_UspA"/>
</dbReference>
<evidence type="ECO:0000313" key="3">
    <source>
        <dbReference type="EMBL" id="MBL0373887.1"/>
    </source>
</evidence>
<evidence type="ECO:0000256" key="1">
    <source>
        <dbReference type="ARBA" id="ARBA00008791"/>
    </source>
</evidence>
<dbReference type="SUPFAM" id="SSF52402">
    <property type="entry name" value="Adenine nucleotide alpha hydrolases-like"/>
    <property type="match status" value="2"/>
</dbReference>
<feature type="domain" description="UspA" evidence="2">
    <location>
        <begin position="151"/>
        <end position="275"/>
    </location>
</feature>
<dbReference type="AlphaFoldDB" id="A0A936YVA1"/>
<dbReference type="RefSeq" id="WP_201661192.1">
    <property type="nucleotide sequence ID" value="NZ_JAEQNC010000010.1"/>
</dbReference>
<proteinExistence type="inferred from homology"/>
<name>A0A936YVA1_9HYPH</name>
<reference evidence="3" key="1">
    <citation type="submission" date="2021-01" db="EMBL/GenBank/DDBJ databases">
        <title>Rhizobium sp. strain KVB221 16S ribosomal RNA gene Genome sequencing and assembly.</title>
        <authorList>
            <person name="Kang M."/>
        </authorList>
    </citation>
    <scope>NUCLEOTIDE SEQUENCE</scope>
    <source>
        <strain evidence="3">KVB221</strain>
    </source>
</reference>
<evidence type="ECO:0000313" key="4">
    <source>
        <dbReference type="Proteomes" id="UP000633219"/>
    </source>
</evidence>
<dbReference type="Pfam" id="PF00582">
    <property type="entry name" value="Usp"/>
    <property type="match status" value="1"/>
</dbReference>
<gene>
    <name evidence="3" type="ORF">JJB09_17835</name>
</gene>
<dbReference type="Gene3D" id="3.40.50.12370">
    <property type="match status" value="1"/>
</dbReference>
<protein>
    <submittedName>
        <fullName evidence="3">Universal stress protein</fullName>
    </submittedName>
</protein>
<dbReference type="PANTHER" id="PTHR46268:SF15">
    <property type="entry name" value="UNIVERSAL STRESS PROTEIN HP_0031"/>
    <property type="match status" value="1"/>
</dbReference>
<comment type="caution">
    <text evidence="3">The sequence shown here is derived from an EMBL/GenBank/DDBJ whole genome shotgun (WGS) entry which is preliminary data.</text>
</comment>
<dbReference type="Proteomes" id="UP000633219">
    <property type="component" value="Unassembled WGS sequence"/>
</dbReference>
<accession>A0A936YVA1</accession>
<evidence type="ECO:0000259" key="2">
    <source>
        <dbReference type="Pfam" id="PF00582"/>
    </source>
</evidence>
<dbReference type="PRINTS" id="PR01438">
    <property type="entry name" value="UNVRSLSTRESS"/>
</dbReference>
<sequence>MTIKTIAVVLNDKETARIVLDVALGLAADHDAHVMGLHAEVIDPPPVMSPFDLPDSSVIAAIYEAASTRRKELEAMFNEAVRLSGANSTWQAVRGTSGTASQGLVDACRTVDLVVAPQPGAGRVGELDDVLFESGRPVLFVPWITRQAKPFKRVLVAWDGSRESTRAIFDALPLLKNADEVEIFSVDPHDVSSPNAQLTSAGIAEALARHGLSVVTNTQDPERLAVSAVIENRCSDFAADLLVMGAYSHARIRERLFGGVTHILLQSMTVPVLMSR</sequence>
<dbReference type="CDD" id="cd00293">
    <property type="entry name" value="USP-like"/>
    <property type="match status" value="1"/>
</dbReference>
<dbReference type="EMBL" id="JAEQNC010000010">
    <property type="protein sequence ID" value="MBL0373887.1"/>
    <property type="molecule type" value="Genomic_DNA"/>
</dbReference>
<keyword evidence="4" id="KW-1185">Reference proteome</keyword>
<comment type="similarity">
    <text evidence="1">Belongs to the universal stress protein A family.</text>
</comment>
<dbReference type="PANTHER" id="PTHR46268">
    <property type="entry name" value="STRESS RESPONSE PROTEIN NHAX"/>
    <property type="match status" value="1"/>
</dbReference>
<dbReference type="InterPro" id="IPR006016">
    <property type="entry name" value="UspA"/>
</dbReference>
<organism evidence="3 4">
    <name type="scientific">Rhizobium setariae</name>
    <dbReference type="NCBI Taxonomy" id="2801340"/>
    <lineage>
        <taxon>Bacteria</taxon>
        <taxon>Pseudomonadati</taxon>
        <taxon>Pseudomonadota</taxon>
        <taxon>Alphaproteobacteria</taxon>
        <taxon>Hyphomicrobiales</taxon>
        <taxon>Rhizobiaceae</taxon>
        <taxon>Rhizobium/Agrobacterium group</taxon>
        <taxon>Rhizobium</taxon>
    </lineage>
</organism>